<keyword evidence="1" id="KW-0812">Transmembrane</keyword>
<accession>A0A0F5HKC9</accession>
<keyword evidence="3" id="KW-1185">Reference proteome</keyword>
<name>A0A0F5HKC9_BACTR</name>
<reference evidence="2" key="1">
    <citation type="submission" date="2015-02" db="EMBL/GenBank/DDBJ databases">
        <title>Genome Assembly of Bacillaceae bacterium MTCC 8252.</title>
        <authorList>
            <person name="Verma A."/>
            <person name="Khatri I."/>
            <person name="Mual P."/>
            <person name="Subramanian S."/>
            <person name="Krishnamurthi S."/>
        </authorList>
    </citation>
    <scope>NUCLEOTIDE SEQUENCE [LARGE SCALE GENOMIC DNA]</scope>
    <source>
        <strain evidence="2">MTCC 8252</strain>
    </source>
</reference>
<keyword evidence="1" id="KW-0472">Membrane</keyword>
<dbReference type="AlphaFoldDB" id="A0A0F5HKC9"/>
<keyword evidence="1" id="KW-1133">Transmembrane helix</keyword>
<organism evidence="2 3">
    <name type="scientific">Bacillus thermotolerans</name>
    <name type="common">Quasibacillus thermotolerans</name>
    <dbReference type="NCBI Taxonomy" id="1221996"/>
    <lineage>
        <taxon>Bacteria</taxon>
        <taxon>Bacillati</taxon>
        <taxon>Bacillota</taxon>
        <taxon>Bacilli</taxon>
        <taxon>Bacillales</taxon>
        <taxon>Bacillaceae</taxon>
        <taxon>Bacillus</taxon>
    </lineage>
</organism>
<dbReference type="Proteomes" id="UP000031563">
    <property type="component" value="Unassembled WGS sequence"/>
</dbReference>
<evidence type="ECO:0000313" key="3">
    <source>
        <dbReference type="Proteomes" id="UP000031563"/>
    </source>
</evidence>
<gene>
    <name evidence="2" type="ORF">QY95_03245</name>
</gene>
<protein>
    <submittedName>
        <fullName evidence="2">Uncharacterized protein</fullName>
    </submittedName>
</protein>
<feature type="transmembrane region" description="Helical" evidence="1">
    <location>
        <begin position="12"/>
        <end position="33"/>
    </location>
</feature>
<sequence>MEGISIGKNRVLKVSFAFVIVVIILFVFILINWKPLFGENRSIQNLKAIYRIEIQDKQIAQTSNVHNVRQYIVPKGKLDVFIDAMSKKGYELIETDPSHNRLDFQKDNQVMSISYKTFAKKYTKIESPFEDPFEEPLTK</sequence>
<evidence type="ECO:0000313" key="2">
    <source>
        <dbReference type="EMBL" id="KKB35997.1"/>
    </source>
</evidence>
<accession>A0A0F5HT12</accession>
<dbReference type="STRING" id="1221996.QY95_03245"/>
<dbReference type="EMBL" id="JWIR02000066">
    <property type="protein sequence ID" value="KKB35997.1"/>
    <property type="molecule type" value="Genomic_DNA"/>
</dbReference>
<dbReference type="RefSeq" id="WP_232506338.1">
    <property type="nucleotide sequence ID" value="NZ_JWIR02000066.1"/>
</dbReference>
<comment type="caution">
    <text evidence="2">The sequence shown here is derived from an EMBL/GenBank/DDBJ whole genome shotgun (WGS) entry which is preliminary data.</text>
</comment>
<proteinExistence type="predicted"/>
<evidence type="ECO:0000256" key="1">
    <source>
        <dbReference type="SAM" id="Phobius"/>
    </source>
</evidence>